<reference evidence="3" key="2">
    <citation type="journal article" date="2023" name="IMA Fungus">
        <title>Comparative genomic study of the Penicillium genus elucidates a diverse pangenome and 15 lateral gene transfer events.</title>
        <authorList>
            <person name="Petersen C."/>
            <person name="Sorensen T."/>
            <person name="Nielsen M.R."/>
            <person name="Sondergaard T.E."/>
            <person name="Sorensen J.L."/>
            <person name="Fitzpatrick D.A."/>
            <person name="Frisvad J.C."/>
            <person name="Nielsen K.L."/>
        </authorList>
    </citation>
    <scope>NUCLEOTIDE SEQUENCE</scope>
    <source>
        <strain evidence="3">IBT 21917</strain>
    </source>
</reference>
<keyword evidence="4" id="KW-1185">Reference proteome</keyword>
<feature type="chain" id="PRO_5040760813" evidence="2">
    <location>
        <begin position="22"/>
        <end position="474"/>
    </location>
</feature>
<feature type="compositionally biased region" description="Low complexity" evidence="1">
    <location>
        <begin position="122"/>
        <end position="136"/>
    </location>
</feature>
<evidence type="ECO:0000256" key="1">
    <source>
        <dbReference type="SAM" id="MobiDB-lite"/>
    </source>
</evidence>
<feature type="compositionally biased region" description="Basic and acidic residues" evidence="1">
    <location>
        <begin position="435"/>
        <end position="474"/>
    </location>
</feature>
<evidence type="ECO:0000256" key="2">
    <source>
        <dbReference type="SAM" id="SignalP"/>
    </source>
</evidence>
<feature type="signal peptide" evidence="2">
    <location>
        <begin position="1"/>
        <end position="21"/>
    </location>
</feature>
<feature type="compositionally biased region" description="Polar residues" evidence="1">
    <location>
        <begin position="137"/>
        <end position="151"/>
    </location>
</feature>
<proteinExistence type="predicted"/>
<dbReference type="AlphaFoldDB" id="A0A9W9HNL9"/>
<feature type="compositionally biased region" description="Gly residues" evidence="1">
    <location>
        <begin position="159"/>
        <end position="170"/>
    </location>
</feature>
<keyword evidence="2" id="KW-0732">Signal</keyword>
<protein>
    <submittedName>
        <fullName evidence="3">Uncharacterized protein</fullName>
    </submittedName>
</protein>
<feature type="region of interest" description="Disordered" evidence="1">
    <location>
        <begin position="390"/>
        <end position="474"/>
    </location>
</feature>
<feature type="region of interest" description="Disordered" evidence="1">
    <location>
        <begin position="89"/>
        <end position="292"/>
    </location>
</feature>
<name>A0A9W9HNL9_9EURO</name>
<comment type="caution">
    <text evidence="3">The sequence shown here is derived from an EMBL/GenBank/DDBJ whole genome shotgun (WGS) entry which is preliminary data.</text>
</comment>
<gene>
    <name evidence="3" type="ORF">N7492_010240</name>
</gene>
<dbReference type="EMBL" id="JAPQKO010000008">
    <property type="protein sequence ID" value="KAJ5151945.1"/>
    <property type="molecule type" value="Genomic_DNA"/>
</dbReference>
<feature type="compositionally biased region" description="Polar residues" evidence="1">
    <location>
        <begin position="90"/>
        <end position="121"/>
    </location>
</feature>
<feature type="compositionally biased region" description="Polar residues" evidence="1">
    <location>
        <begin position="227"/>
        <end position="282"/>
    </location>
</feature>
<feature type="compositionally biased region" description="Low complexity" evidence="1">
    <location>
        <begin position="171"/>
        <end position="209"/>
    </location>
</feature>
<organism evidence="3 4">
    <name type="scientific">Penicillium capsulatum</name>
    <dbReference type="NCBI Taxonomy" id="69766"/>
    <lineage>
        <taxon>Eukaryota</taxon>
        <taxon>Fungi</taxon>
        <taxon>Dikarya</taxon>
        <taxon>Ascomycota</taxon>
        <taxon>Pezizomycotina</taxon>
        <taxon>Eurotiomycetes</taxon>
        <taxon>Eurotiomycetidae</taxon>
        <taxon>Eurotiales</taxon>
        <taxon>Aspergillaceae</taxon>
        <taxon>Penicillium</taxon>
    </lineage>
</organism>
<accession>A0A9W9HNL9</accession>
<evidence type="ECO:0000313" key="3">
    <source>
        <dbReference type="EMBL" id="KAJ5151945.1"/>
    </source>
</evidence>
<dbReference type="OrthoDB" id="4369104at2759"/>
<dbReference type="Proteomes" id="UP001146351">
    <property type="component" value="Unassembled WGS sequence"/>
</dbReference>
<feature type="compositionally biased region" description="Low complexity" evidence="1">
    <location>
        <begin position="423"/>
        <end position="434"/>
    </location>
</feature>
<reference evidence="3" key="1">
    <citation type="submission" date="2022-11" db="EMBL/GenBank/DDBJ databases">
        <authorList>
            <person name="Petersen C."/>
        </authorList>
    </citation>
    <scope>NUCLEOTIDE SEQUENCE</scope>
    <source>
        <strain evidence="3">IBT 21917</strain>
    </source>
</reference>
<sequence length="474" mass="52774">MRYTLINGLLLLAVSPFSAVALPVDPNEYNLANPNQGQYESPGAWNHVNPTGNQWRDQNQNLRRSVGAQPFDASRANPGVPGLHARSWPYDQNNQNGQGWTDANGQWHANNQNQNGQGWTDQNGQWHPNNQNQNQNGWTDASGQWHSNQKRGVNPSALNGGGVNNGGLQNGGLTPTGTANKDNNNQNGANPLAQPSAPAAPGAGAAPGAPGVGAGGIPGIKARNWPYDQNNQNGQGWTDANGQWHANNQNQNGQGWTDQNGQWHPNNQNQNGWTDANGQWHANQKRDWRDDGYNRGDDYYNDHRESNLDRAADRATDDLLASPPVRRWWPFNNWHHHDRNRDCDRNDWDCRNRDYDNHDHGYGYDDKCKSNDPNDRSGWSCRHDWNRYGSTPTPRAVVARHSPNDNDSYNANNAAATPVAQDSTVASASATPTAHHGDEKNYTKDQDQYQNHDQKNNEDLDKDLKNDAKHNKDE</sequence>
<evidence type="ECO:0000313" key="4">
    <source>
        <dbReference type="Proteomes" id="UP001146351"/>
    </source>
</evidence>